<reference evidence="1" key="1">
    <citation type="submission" date="2015-12" db="EMBL/GenBank/DDBJ databases">
        <title>De novo transcriptome assembly of four potential Pierce s Disease insect vectors from Arizona vineyards.</title>
        <authorList>
            <person name="Tassone E.E."/>
        </authorList>
    </citation>
    <scope>NUCLEOTIDE SEQUENCE</scope>
</reference>
<evidence type="ECO:0000313" key="1">
    <source>
        <dbReference type="EMBL" id="JAS21555.1"/>
    </source>
</evidence>
<accession>A0A1B6D7K4</accession>
<organism evidence="1">
    <name type="scientific">Clastoptera arizonana</name>
    <name type="common">Arizona spittle bug</name>
    <dbReference type="NCBI Taxonomy" id="38151"/>
    <lineage>
        <taxon>Eukaryota</taxon>
        <taxon>Metazoa</taxon>
        <taxon>Ecdysozoa</taxon>
        <taxon>Arthropoda</taxon>
        <taxon>Hexapoda</taxon>
        <taxon>Insecta</taxon>
        <taxon>Pterygota</taxon>
        <taxon>Neoptera</taxon>
        <taxon>Paraneoptera</taxon>
        <taxon>Hemiptera</taxon>
        <taxon>Auchenorrhyncha</taxon>
        <taxon>Cercopoidea</taxon>
        <taxon>Clastopteridae</taxon>
        <taxon>Clastoptera</taxon>
    </lineage>
</organism>
<proteinExistence type="predicted"/>
<name>A0A1B6D7K4_9HEMI</name>
<dbReference type="AlphaFoldDB" id="A0A1B6D7K4"/>
<protein>
    <submittedName>
        <fullName evidence="1">Uncharacterized protein</fullName>
    </submittedName>
</protein>
<dbReference type="EMBL" id="GEDC01015743">
    <property type="protein sequence ID" value="JAS21555.1"/>
    <property type="molecule type" value="Transcribed_RNA"/>
</dbReference>
<gene>
    <name evidence="1" type="ORF">g.44435</name>
</gene>
<sequence>MALLKTVKIICDSSSTCFHKPKTVSGLTSFTELKRTYVSPKVTYSADKDIKWQWAVRCISDPNSPHSGKAKNTCVKKQGWIAWLFRKKPIFVNLENRPLKEPKRDPKIWELEYYNYLLPDCCIQKDTPLNNSCTLLVEEKKKLNNNSLECLNKEFKLNVQNSITDLQDLKICSTKIAEKPCLTPLFKEPRAIMLKKYTNQTFKSDKVLANMDDFKVKLPYEDKPMKTFTKPKEFKCIIKTKTDWESFVPITEEEVKLLCRLDYKNAQFKNVECPKSLYQRFKNVNLEEDCLQPVCCKDTETFPLESSCYKEKDLTKTKETVAS</sequence>